<feature type="domain" description="Reverse transcriptase zinc-binding" evidence="1">
    <location>
        <begin position="56"/>
        <end position="141"/>
    </location>
</feature>
<dbReference type="Pfam" id="PF13966">
    <property type="entry name" value="zf-RVT"/>
    <property type="match status" value="1"/>
</dbReference>
<organism evidence="2 3">
    <name type="scientific">Acorus calamus</name>
    <name type="common">Sweet flag</name>
    <dbReference type="NCBI Taxonomy" id="4465"/>
    <lineage>
        <taxon>Eukaryota</taxon>
        <taxon>Viridiplantae</taxon>
        <taxon>Streptophyta</taxon>
        <taxon>Embryophyta</taxon>
        <taxon>Tracheophyta</taxon>
        <taxon>Spermatophyta</taxon>
        <taxon>Magnoliopsida</taxon>
        <taxon>Liliopsida</taxon>
        <taxon>Acoraceae</taxon>
        <taxon>Acorus</taxon>
    </lineage>
</organism>
<evidence type="ECO:0000313" key="3">
    <source>
        <dbReference type="Proteomes" id="UP001180020"/>
    </source>
</evidence>
<reference evidence="2" key="1">
    <citation type="journal article" date="2023" name="Nat. Commun.">
        <title>Diploid and tetraploid genomes of Acorus and the evolution of monocots.</title>
        <authorList>
            <person name="Ma L."/>
            <person name="Liu K.W."/>
            <person name="Li Z."/>
            <person name="Hsiao Y.Y."/>
            <person name="Qi Y."/>
            <person name="Fu T."/>
            <person name="Tang G.D."/>
            <person name="Zhang D."/>
            <person name="Sun W.H."/>
            <person name="Liu D.K."/>
            <person name="Li Y."/>
            <person name="Chen G.Z."/>
            <person name="Liu X.D."/>
            <person name="Liao X.Y."/>
            <person name="Jiang Y.T."/>
            <person name="Yu X."/>
            <person name="Hao Y."/>
            <person name="Huang J."/>
            <person name="Zhao X.W."/>
            <person name="Ke S."/>
            <person name="Chen Y.Y."/>
            <person name="Wu W.L."/>
            <person name="Hsu J.L."/>
            <person name="Lin Y.F."/>
            <person name="Huang M.D."/>
            <person name="Li C.Y."/>
            <person name="Huang L."/>
            <person name="Wang Z.W."/>
            <person name="Zhao X."/>
            <person name="Zhong W.Y."/>
            <person name="Peng D.H."/>
            <person name="Ahmad S."/>
            <person name="Lan S."/>
            <person name="Zhang J.S."/>
            <person name="Tsai W.C."/>
            <person name="Van de Peer Y."/>
            <person name="Liu Z.J."/>
        </authorList>
    </citation>
    <scope>NUCLEOTIDE SEQUENCE</scope>
    <source>
        <strain evidence="2">CP</strain>
    </source>
</reference>
<name>A0AAV9E333_ACOCL</name>
<sequence>MEENPERWRLALRQTQLCREEEEQVTELMDMLGEQTDIISPSKDKPIWSPNPNQGFSVKRSYIWWWRHHAPATLACGSPARIWKTKAPRKLKIFLWLLAHRRLLTRGYRAKWRNGDKMACALCGEAPETVTHLFCTRTYAENIRDHAVVIIREWARTVVGVQGISLGGTTVNVTT</sequence>
<evidence type="ECO:0000313" key="2">
    <source>
        <dbReference type="EMBL" id="KAK1308083.1"/>
    </source>
</evidence>
<dbReference type="InterPro" id="IPR026960">
    <property type="entry name" value="RVT-Znf"/>
</dbReference>
<gene>
    <name evidence="2" type="ORF">QJS10_CPA09g01157</name>
</gene>
<dbReference type="Proteomes" id="UP001180020">
    <property type="component" value="Unassembled WGS sequence"/>
</dbReference>
<evidence type="ECO:0000259" key="1">
    <source>
        <dbReference type="Pfam" id="PF13966"/>
    </source>
</evidence>
<accession>A0AAV9E333</accession>
<dbReference type="AlphaFoldDB" id="A0AAV9E333"/>
<proteinExistence type="predicted"/>
<protein>
    <recommendedName>
        <fullName evidence="1">Reverse transcriptase zinc-binding domain-containing protein</fullName>
    </recommendedName>
</protein>
<dbReference type="EMBL" id="JAUJYO010000009">
    <property type="protein sequence ID" value="KAK1308083.1"/>
    <property type="molecule type" value="Genomic_DNA"/>
</dbReference>
<reference evidence="2" key="2">
    <citation type="submission" date="2023-06" db="EMBL/GenBank/DDBJ databases">
        <authorList>
            <person name="Ma L."/>
            <person name="Liu K.-W."/>
            <person name="Li Z."/>
            <person name="Hsiao Y.-Y."/>
            <person name="Qi Y."/>
            <person name="Fu T."/>
            <person name="Tang G."/>
            <person name="Zhang D."/>
            <person name="Sun W.-H."/>
            <person name="Liu D.-K."/>
            <person name="Li Y."/>
            <person name="Chen G.-Z."/>
            <person name="Liu X.-D."/>
            <person name="Liao X.-Y."/>
            <person name="Jiang Y.-T."/>
            <person name="Yu X."/>
            <person name="Hao Y."/>
            <person name="Huang J."/>
            <person name="Zhao X.-W."/>
            <person name="Ke S."/>
            <person name="Chen Y.-Y."/>
            <person name="Wu W.-L."/>
            <person name="Hsu J.-L."/>
            <person name="Lin Y.-F."/>
            <person name="Huang M.-D."/>
            <person name="Li C.-Y."/>
            <person name="Huang L."/>
            <person name="Wang Z.-W."/>
            <person name="Zhao X."/>
            <person name="Zhong W.-Y."/>
            <person name="Peng D.-H."/>
            <person name="Ahmad S."/>
            <person name="Lan S."/>
            <person name="Zhang J.-S."/>
            <person name="Tsai W.-C."/>
            <person name="Van De Peer Y."/>
            <person name="Liu Z.-J."/>
        </authorList>
    </citation>
    <scope>NUCLEOTIDE SEQUENCE</scope>
    <source>
        <strain evidence="2">CP</strain>
        <tissue evidence="2">Leaves</tissue>
    </source>
</reference>
<keyword evidence="3" id="KW-1185">Reference proteome</keyword>
<comment type="caution">
    <text evidence="2">The sequence shown here is derived from an EMBL/GenBank/DDBJ whole genome shotgun (WGS) entry which is preliminary data.</text>
</comment>